<name>A0AAD1UL08_EUPCR</name>
<evidence type="ECO:0000313" key="3">
    <source>
        <dbReference type="Proteomes" id="UP001295684"/>
    </source>
</evidence>
<proteinExistence type="predicted"/>
<protein>
    <submittedName>
        <fullName evidence="2">Uncharacterized protein</fullName>
    </submittedName>
</protein>
<accession>A0AAD1UL08</accession>
<feature type="compositionally biased region" description="Polar residues" evidence="1">
    <location>
        <begin position="33"/>
        <end position="52"/>
    </location>
</feature>
<feature type="compositionally biased region" description="Basic and acidic residues" evidence="1">
    <location>
        <begin position="56"/>
        <end position="84"/>
    </location>
</feature>
<feature type="compositionally biased region" description="Polar residues" evidence="1">
    <location>
        <begin position="1172"/>
        <end position="1185"/>
    </location>
</feature>
<dbReference type="AlphaFoldDB" id="A0AAD1UL08"/>
<evidence type="ECO:0000256" key="1">
    <source>
        <dbReference type="SAM" id="MobiDB-lite"/>
    </source>
</evidence>
<feature type="region of interest" description="Disordered" evidence="1">
    <location>
        <begin position="1036"/>
        <end position="1068"/>
    </location>
</feature>
<feature type="region of interest" description="Disordered" evidence="1">
    <location>
        <begin position="1"/>
        <end position="84"/>
    </location>
</feature>
<keyword evidence="3" id="KW-1185">Reference proteome</keyword>
<sequence length="1236" mass="141351">MMSDIRSPVSEGGRNIRPLSNKPKTKEKRSSSKRGSTMKNFNKQPNSLNQAGARQRSYDRRIKKTKTIEKRDDKFNTSKMDDKKSNRLNSHMIIHESSEINFGKEKDVKFPGLTSENSNFNVEKDKTCKKKSKQNKLKSLISPTLSVVPSRTALDSFKAIQKRRKGDELDWKHKCIASKNNLDSLFSLLSNNLKTESKLESKALAPFINNNEGRTSALSASAGVKEYSTEKDVKKSQILDSIRMTPDAHLQTLSADTSSQDVKIRGDQLQFKLLTKSELAILHKKAIDKLNTRYKAEIMAEKERLEDLIQSRLTRIREYINKLRHNFKTKISSYRKNCILEINFIDYYSYQLNYQNIISVLRIWVFTILGEIKKNSEMTRRKIEREKNAIATLHNTAVVEHHHPPLIVEHINDIIQRIQFINSMNSSVRPSSAMPTPFLAQTLKKGHKSAIKKANILFEEFSKQDSATKDISNPEIKTKLQNCLMFMKIEYFSNSSSDPESVFKTYSLEDFQNEVKEENLSVHEGNKHTSKGIDGYFCYRSFLMHIYHMIINRLVRTAHLSNISSSKKGKDSKTLPPGYVSQIITKSLENIDSTHKNGVKSIHIHKGMLHQELLRLLSLIKESKDIVFGTKNIFPKIHILTEYEETKEGEPADEYEEPFEEESKLSIKLDTSRTERPKKSVITRKFYVNFTDIEENSEVSKLQSINDSLCEWPTCVKNKYYGRKELKVSQSESKIGKSKGKSIKNSKNNKAVVSKKAPTVFKKLMSPYYLDKDFNNDAKASKNLEQSLCIYHGDVYFDKSNSNRNIHVSLGKKTLIYDCLESWNSEDLNSSIIEKESNDGTNSLPTKSGKFKSYKHQLKGTMLFTMINKHFENAIKKVVNKGIALHKCKEFNYSVLESFFEREKKIHLTATENKFQKTLTIDAYKDMSKVNNIVNTWRKSKLNYQNELRLRLETEKEAFSIIKNAAMINLNKSALKDLYHMCTELLNRNSIGEKNEIIQIIMNFTNMSQNNIIHRPSSGNTNSINTTTARIKKNFSFSKKHEDRPIITPKDKTPSINNSMQRESRMSGSDINTEVLLDYPTSVSAQSTNKVKHKRSIQAERIMGNPSSSNGFKLSQYTNSSTKTDKFNDIYGVKSNKAKRTAVNKKSASMKIGDGRIDSSKTNEVSLPYIQKSQNSSGQAHSVVNSHDLKWSPSKRKDKVPITGSLPKKPKQLGGSSKQSHKFVAIYSNSNQCKPK</sequence>
<comment type="caution">
    <text evidence="2">The sequence shown here is derived from an EMBL/GenBank/DDBJ whole genome shotgun (WGS) entry which is preliminary data.</text>
</comment>
<feature type="region of interest" description="Disordered" evidence="1">
    <location>
        <begin position="1172"/>
        <end position="1222"/>
    </location>
</feature>
<feature type="compositionally biased region" description="Basic and acidic residues" evidence="1">
    <location>
        <begin position="1039"/>
        <end position="1053"/>
    </location>
</feature>
<dbReference type="EMBL" id="CAMPGE010008362">
    <property type="protein sequence ID" value="CAI2367264.1"/>
    <property type="molecule type" value="Genomic_DNA"/>
</dbReference>
<organism evidence="2 3">
    <name type="scientific">Euplotes crassus</name>
    <dbReference type="NCBI Taxonomy" id="5936"/>
    <lineage>
        <taxon>Eukaryota</taxon>
        <taxon>Sar</taxon>
        <taxon>Alveolata</taxon>
        <taxon>Ciliophora</taxon>
        <taxon>Intramacronucleata</taxon>
        <taxon>Spirotrichea</taxon>
        <taxon>Hypotrichia</taxon>
        <taxon>Euplotida</taxon>
        <taxon>Euplotidae</taxon>
        <taxon>Moneuplotes</taxon>
    </lineage>
</organism>
<reference evidence="2" key="1">
    <citation type="submission" date="2023-07" db="EMBL/GenBank/DDBJ databases">
        <authorList>
            <consortium name="AG Swart"/>
            <person name="Singh M."/>
            <person name="Singh A."/>
            <person name="Seah K."/>
            <person name="Emmerich C."/>
        </authorList>
    </citation>
    <scope>NUCLEOTIDE SEQUENCE</scope>
    <source>
        <strain evidence="2">DP1</strain>
    </source>
</reference>
<dbReference type="Proteomes" id="UP001295684">
    <property type="component" value="Unassembled WGS sequence"/>
</dbReference>
<feature type="compositionally biased region" description="Polar residues" evidence="1">
    <location>
        <begin position="1054"/>
        <end position="1068"/>
    </location>
</feature>
<gene>
    <name evidence="2" type="ORF">ECRASSUSDP1_LOCUS8544</name>
</gene>
<evidence type="ECO:0000313" key="2">
    <source>
        <dbReference type="EMBL" id="CAI2367264.1"/>
    </source>
</evidence>